<dbReference type="GO" id="GO:0015288">
    <property type="term" value="F:porin activity"/>
    <property type="evidence" value="ECO:0007669"/>
    <property type="project" value="UniProtKB-KW"/>
</dbReference>
<dbReference type="InterPro" id="IPR023614">
    <property type="entry name" value="Porin_dom_sf"/>
</dbReference>
<accession>A0A6J5H942</accession>
<name>A0A6J5H942_9BURK</name>
<dbReference type="InterPro" id="IPR002299">
    <property type="entry name" value="Porin_Neis"/>
</dbReference>
<keyword evidence="8" id="KW-0626">Porin</keyword>
<comment type="subunit">
    <text evidence="2">Homotrimer.</text>
</comment>
<evidence type="ECO:0000256" key="9">
    <source>
        <dbReference type="ARBA" id="ARBA00023136"/>
    </source>
</evidence>
<evidence type="ECO:0000256" key="11">
    <source>
        <dbReference type="SAM" id="SignalP"/>
    </source>
</evidence>
<evidence type="ECO:0000256" key="3">
    <source>
        <dbReference type="ARBA" id="ARBA00022448"/>
    </source>
</evidence>
<keyword evidence="10" id="KW-0998">Cell outer membrane</keyword>
<dbReference type="PANTHER" id="PTHR34501">
    <property type="entry name" value="PROTEIN YDDL-RELATED"/>
    <property type="match status" value="1"/>
</dbReference>
<dbReference type="CDD" id="cd00342">
    <property type="entry name" value="gram_neg_porins"/>
    <property type="match status" value="1"/>
</dbReference>
<dbReference type="GO" id="GO:0009279">
    <property type="term" value="C:cell outer membrane"/>
    <property type="evidence" value="ECO:0007669"/>
    <property type="project" value="UniProtKB-SubCell"/>
</dbReference>
<keyword evidence="3" id="KW-0813">Transport</keyword>
<keyword evidence="7" id="KW-0406">Ion transport</keyword>
<reference evidence="13 14" key="1">
    <citation type="submission" date="2020-04" db="EMBL/GenBank/DDBJ databases">
        <authorList>
            <person name="De Canck E."/>
        </authorList>
    </citation>
    <scope>NUCLEOTIDE SEQUENCE [LARGE SCALE GENOMIC DNA]</scope>
    <source>
        <strain evidence="13 14">LMG 27177</strain>
    </source>
</reference>
<evidence type="ECO:0000259" key="12">
    <source>
        <dbReference type="Pfam" id="PF13609"/>
    </source>
</evidence>
<dbReference type="InterPro" id="IPR001702">
    <property type="entry name" value="Porin_Gram-ve"/>
</dbReference>
<evidence type="ECO:0000256" key="2">
    <source>
        <dbReference type="ARBA" id="ARBA00011233"/>
    </source>
</evidence>
<dbReference type="RefSeq" id="WP_175166508.1">
    <property type="nucleotide sequence ID" value="NZ_CADIKI010000058.1"/>
</dbReference>
<keyword evidence="6 11" id="KW-0732">Signal</keyword>
<dbReference type="PRINTS" id="PR00184">
    <property type="entry name" value="NEISSPPORIN"/>
</dbReference>
<dbReference type="EMBL" id="CADIKI010000058">
    <property type="protein sequence ID" value="CAB3810937.1"/>
    <property type="molecule type" value="Genomic_DNA"/>
</dbReference>
<dbReference type="Gene3D" id="2.40.160.10">
    <property type="entry name" value="Porin"/>
    <property type="match status" value="1"/>
</dbReference>
<keyword evidence="4" id="KW-1134">Transmembrane beta strand</keyword>
<feature type="chain" id="PRO_5027033039" description="Porin domain-containing protein" evidence="11">
    <location>
        <begin position="23"/>
        <end position="403"/>
    </location>
</feature>
<evidence type="ECO:0000313" key="13">
    <source>
        <dbReference type="EMBL" id="CAB3810937.1"/>
    </source>
</evidence>
<gene>
    <name evidence="13" type="ORF">LMG27177_07615</name>
</gene>
<proteinExistence type="predicted"/>
<keyword evidence="9" id="KW-0472">Membrane</keyword>
<feature type="signal peptide" evidence="11">
    <location>
        <begin position="1"/>
        <end position="22"/>
    </location>
</feature>
<dbReference type="GO" id="GO:0046930">
    <property type="term" value="C:pore complex"/>
    <property type="evidence" value="ECO:0007669"/>
    <property type="project" value="UniProtKB-KW"/>
</dbReference>
<organism evidence="13 14">
    <name type="scientific">Paraburkholderia fynbosensis</name>
    <dbReference type="NCBI Taxonomy" id="1200993"/>
    <lineage>
        <taxon>Bacteria</taxon>
        <taxon>Pseudomonadati</taxon>
        <taxon>Pseudomonadota</taxon>
        <taxon>Betaproteobacteria</taxon>
        <taxon>Burkholderiales</taxon>
        <taxon>Burkholderiaceae</taxon>
        <taxon>Paraburkholderia</taxon>
    </lineage>
</organism>
<dbReference type="InterPro" id="IPR050298">
    <property type="entry name" value="Gram-neg_bact_OMP"/>
</dbReference>
<dbReference type="AlphaFoldDB" id="A0A6J5H942"/>
<evidence type="ECO:0000313" key="14">
    <source>
        <dbReference type="Proteomes" id="UP000494252"/>
    </source>
</evidence>
<evidence type="ECO:0000256" key="7">
    <source>
        <dbReference type="ARBA" id="ARBA00023065"/>
    </source>
</evidence>
<dbReference type="PRINTS" id="PR00182">
    <property type="entry name" value="ECOLNEIPORIN"/>
</dbReference>
<dbReference type="GO" id="GO:0034220">
    <property type="term" value="P:monoatomic ion transmembrane transport"/>
    <property type="evidence" value="ECO:0007669"/>
    <property type="project" value="InterPro"/>
</dbReference>
<sequence length="403" mass="42772">MIKVQRLCALALGATCAQLSHAQTSVTLYGLIDTGITWSSNQHGSSNVEMTSGKLSGTRWGMRVTEDLGGGWRTLGVLENGFNSASGAALQNGRMFGRQAYIGLSGDGYGTLLIGRQYTPLALYGGFLTAALRWGTSLMVHPLDLDLLGGTTRFNNAIDYESPNYGGITYKLQYAFSNQAEGPAGAGFANNREWGGAIRYVGHGLTLSVGYTQIDRPDAVSNTNGAVVGDYQSALPLWVKQVDTTLSGTASSAAVLTAGTQKTGMIATLYTLDRWSIGAVVSRTLFDDNTVTRASATRLNGSGSLALNVAEINLTYQATPANYTGMMVTYSGARFQSGATHTSPHWWQVGIANDYFLSKRTDVYIAAAYEIGSARDAIAQITLNAPSSTCTEAGVSVGLRHRF</sequence>
<evidence type="ECO:0000256" key="6">
    <source>
        <dbReference type="ARBA" id="ARBA00022729"/>
    </source>
</evidence>
<dbReference type="Pfam" id="PF13609">
    <property type="entry name" value="Porin_4"/>
    <property type="match status" value="1"/>
</dbReference>
<dbReference type="InterPro" id="IPR033900">
    <property type="entry name" value="Gram_neg_porin_domain"/>
</dbReference>
<dbReference type="PANTHER" id="PTHR34501:SF9">
    <property type="entry name" value="MAJOR OUTER MEMBRANE PROTEIN P.IA"/>
    <property type="match status" value="1"/>
</dbReference>
<evidence type="ECO:0000256" key="8">
    <source>
        <dbReference type="ARBA" id="ARBA00023114"/>
    </source>
</evidence>
<keyword evidence="5" id="KW-0812">Transmembrane</keyword>
<dbReference type="SUPFAM" id="SSF56935">
    <property type="entry name" value="Porins"/>
    <property type="match status" value="1"/>
</dbReference>
<feature type="domain" description="Porin" evidence="12">
    <location>
        <begin position="9"/>
        <end position="369"/>
    </location>
</feature>
<evidence type="ECO:0000256" key="10">
    <source>
        <dbReference type="ARBA" id="ARBA00023237"/>
    </source>
</evidence>
<evidence type="ECO:0000256" key="5">
    <source>
        <dbReference type="ARBA" id="ARBA00022692"/>
    </source>
</evidence>
<keyword evidence="14" id="KW-1185">Reference proteome</keyword>
<comment type="subcellular location">
    <subcellularLocation>
        <location evidence="1">Cell outer membrane</location>
        <topology evidence="1">Multi-pass membrane protein</topology>
    </subcellularLocation>
</comment>
<dbReference type="Proteomes" id="UP000494252">
    <property type="component" value="Unassembled WGS sequence"/>
</dbReference>
<protein>
    <recommendedName>
        <fullName evidence="12">Porin domain-containing protein</fullName>
    </recommendedName>
</protein>
<evidence type="ECO:0000256" key="1">
    <source>
        <dbReference type="ARBA" id="ARBA00004571"/>
    </source>
</evidence>
<evidence type="ECO:0000256" key="4">
    <source>
        <dbReference type="ARBA" id="ARBA00022452"/>
    </source>
</evidence>